<reference evidence="2 3" key="1">
    <citation type="submission" date="2018-06" db="EMBL/GenBank/DDBJ databases">
        <title>Freshwater and sediment microbial communities from various areas in North America, analyzing microbe dynamics in response to fracking.</title>
        <authorList>
            <person name="Lamendella R."/>
        </authorList>
    </citation>
    <scope>NUCLEOTIDE SEQUENCE [LARGE SCALE GENOMIC DNA]</scope>
    <source>
        <strain evidence="2 3">99A</strain>
    </source>
</reference>
<organism evidence="2 3">
    <name type="scientific">Vibrio diazotrophicus</name>
    <dbReference type="NCBI Taxonomy" id="685"/>
    <lineage>
        <taxon>Bacteria</taxon>
        <taxon>Pseudomonadati</taxon>
        <taxon>Pseudomonadota</taxon>
        <taxon>Gammaproteobacteria</taxon>
        <taxon>Vibrionales</taxon>
        <taxon>Vibrionaceae</taxon>
        <taxon>Vibrio</taxon>
    </lineage>
</organism>
<proteinExistence type="predicted"/>
<accession>A0A2J8GP38</accession>
<dbReference type="RefSeq" id="WP_102941694.1">
    <property type="nucleotide sequence ID" value="NZ_QLTR01000012.1"/>
</dbReference>
<dbReference type="InterPro" id="IPR009936">
    <property type="entry name" value="DUF1468"/>
</dbReference>
<dbReference type="EMBL" id="QLTR01000012">
    <property type="protein sequence ID" value="RAS63340.1"/>
    <property type="molecule type" value="Genomic_DNA"/>
</dbReference>
<dbReference type="AlphaFoldDB" id="A0A2J8GP38"/>
<dbReference type="Pfam" id="PF07331">
    <property type="entry name" value="TctB"/>
    <property type="match status" value="1"/>
</dbReference>
<name>A0A2J8GP38_VIBDI</name>
<evidence type="ECO:0000259" key="1">
    <source>
        <dbReference type="Pfam" id="PF07331"/>
    </source>
</evidence>
<evidence type="ECO:0000313" key="3">
    <source>
        <dbReference type="Proteomes" id="UP000248729"/>
    </source>
</evidence>
<dbReference type="STRING" id="1348635.GCA_000740015_03263"/>
<comment type="caution">
    <text evidence="2">The sequence shown here is derived from an EMBL/GenBank/DDBJ whole genome shotgun (WGS) entry which is preliminary data.</text>
</comment>
<protein>
    <submittedName>
        <fullName evidence="2">Putative tricarboxylic transport membrane protein</fullName>
    </submittedName>
</protein>
<feature type="domain" description="DUF1468" evidence="1">
    <location>
        <begin position="14"/>
        <end position="158"/>
    </location>
</feature>
<evidence type="ECO:0000313" key="2">
    <source>
        <dbReference type="EMBL" id="RAS63340.1"/>
    </source>
</evidence>
<sequence length="164" mass="18316">MKKNDVSPNWDAFTGLFAIGFGVIYGYMSYSMPRAAFGNPMDPIYFPLGVSVISFLIGVLLLVKSNFSASVQAYKNLINEDASKKNDRRRILYTCLLSVGYALIFEHLGYVISTFLFMVVMMTITSGKDMWKKSVVISLLFAVGVYFIFNTLLSISLPPLPFGE</sequence>
<gene>
    <name evidence="2" type="ORF">DET48_11222</name>
</gene>
<dbReference type="Proteomes" id="UP000248729">
    <property type="component" value="Unassembled WGS sequence"/>
</dbReference>